<dbReference type="STRING" id="619300.G3AEZ7"/>
<dbReference type="GO" id="GO:0034727">
    <property type="term" value="P:piecemeal microautophagy of the nucleus"/>
    <property type="evidence" value="ECO:0007669"/>
    <property type="project" value="TreeGrafter"/>
</dbReference>
<organism evidence="9">
    <name type="scientific">Spathaspora passalidarum (strain NRRL Y-27907 / 11-Y1)</name>
    <dbReference type="NCBI Taxonomy" id="619300"/>
    <lineage>
        <taxon>Eukaryota</taxon>
        <taxon>Fungi</taxon>
        <taxon>Dikarya</taxon>
        <taxon>Ascomycota</taxon>
        <taxon>Saccharomycotina</taxon>
        <taxon>Pichiomycetes</taxon>
        <taxon>Debaryomycetaceae</taxon>
        <taxon>Spathaspora</taxon>
    </lineage>
</organism>
<dbReference type="GO" id="GO:0030295">
    <property type="term" value="F:protein kinase activator activity"/>
    <property type="evidence" value="ECO:0007669"/>
    <property type="project" value="TreeGrafter"/>
</dbReference>
<dbReference type="OrthoDB" id="1937984at2759"/>
<evidence type="ECO:0000256" key="5">
    <source>
        <dbReference type="ARBA" id="ARBA00023136"/>
    </source>
</evidence>
<protein>
    <recommendedName>
        <fullName evidence="2 6">Autophagy-related protein 17</fullName>
    </recommendedName>
</protein>
<gene>
    <name evidence="8" type="ORF">SPAPADRAFT_131523</name>
</gene>
<keyword evidence="8" id="KW-0418">Kinase</keyword>
<name>G3AEZ7_SPAPN</name>
<dbReference type="GO" id="GO:0016301">
    <property type="term" value="F:kinase activity"/>
    <property type="evidence" value="ECO:0007669"/>
    <property type="project" value="UniProtKB-KW"/>
</dbReference>
<evidence type="ECO:0000313" key="9">
    <source>
        <dbReference type="Proteomes" id="UP000000709"/>
    </source>
</evidence>
<dbReference type="InterPro" id="IPR007240">
    <property type="entry name" value="Atg17"/>
</dbReference>
<dbReference type="OMA" id="TNHFDQC"/>
<sequence length="459" mass="53359">MTISQHEVLRWSTEAQHTLERAQKICTSAQASLHSTQNELSVHLPDIMDAVEFLYDALARQHETVLRITESLKRHVRTKVDSVFEEFGSVLDPAVEKLDGIISQLRSTTVPLFLLREKEEEEQEDGKSLADFIAMDSIALLKQNINIYKSNCGRLRKALLGNFEDILEYNMKMNKQFSQIKKRYENLVPLKVEIKSIQSKESTIGTVLRENQALENELVSILEMLTNHYDQCMKAVELISKGNTTGINLEVLQGDVRELPDVAKELNAVYEIILKNEERSQKYLHTETIEATITLLQQELQTYRTFKTTALPKFILLLSECENKLQISSIPSTAETPTRLYVQILEELTFHYTQFLHIYKTKYLSELYHEQYTYPRKFLKKLTELLNQDMYRIQLEETERRKQWTAKYGNFIPKEFNLELELPSIVQIITEGLENIQSGEAEFNEGKEKELLDLIKLTK</sequence>
<dbReference type="GeneID" id="18869584"/>
<dbReference type="GO" id="GO:0060090">
    <property type="term" value="F:molecular adaptor activity"/>
    <property type="evidence" value="ECO:0007669"/>
    <property type="project" value="TreeGrafter"/>
</dbReference>
<comment type="similarity">
    <text evidence="1 6">Belongs to the ATG17 family.</text>
</comment>
<keyword evidence="5" id="KW-0472">Membrane</keyword>
<dbReference type="GO" id="GO:0034045">
    <property type="term" value="C:phagophore assembly site membrane"/>
    <property type="evidence" value="ECO:0007669"/>
    <property type="project" value="UniProtKB-SubCell"/>
</dbReference>
<reference evidence="8 9" key="1">
    <citation type="journal article" date="2011" name="Proc. Natl. Acad. Sci. U.S.A.">
        <title>Comparative genomics of xylose-fermenting fungi for enhanced biofuel production.</title>
        <authorList>
            <person name="Wohlbach D.J."/>
            <person name="Kuo A."/>
            <person name="Sato T.K."/>
            <person name="Potts K.M."/>
            <person name="Salamov A.A."/>
            <person name="LaButti K.M."/>
            <person name="Sun H."/>
            <person name="Clum A."/>
            <person name="Pangilinan J.L."/>
            <person name="Lindquist E.A."/>
            <person name="Lucas S."/>
            <person name="Lapidus A."/>
            <person name="Jin M."/>
            <person name="Gunawan C."/>
            <person name="Balan V."/>
            <person name="Dale B.E."/>
            <person name="Jeffries T.W."/>
            <person name="Zinkel R."/>
            <person name="Barry K.W."/>
            <person name="Grigoriev I.V."/>
            <person name="Gasch A.P."/>
        </authorList>
    </citation>
    <scope>NUCLEOTIDE SEQUENCE [LARGE SCALE GENOMIC DNA]</scope>
    <source>
        <strain evidence="9">NRRL Y-27907 / 11-Y1</strain>
    </source>
</reference>
<evidence type="ECO:0000313" key="8">
    <source>
        <dbReference type="EMBL" id="EGW34801.1"/>
    </source>
</evidence>
<evidence type="ECO:0000256" key="6">
    <source>
        <dbReference type="RuleBase" id="RU368080"/>
    </source>
</evidence>
<dbReference type="KEGG" id="spaa:SPAPADRAFT_131523"/>
<dbReference type="FunCoup" id="G3AEZ7">
    <property type="interactions" value="155"/>
</dbReference>
<dbReference type="InParanoid" id="G3AEZ7"/>
<evidence type="ECO:0000259" key="7">
    <source>
        <dbReference type="Pfam" id="PF04108"/>
    </source>
</evidence>
<keyword evidence="9" id="KW-1185">Reference proteome</keyword>
<dbReference type="PANTHER" id="PTHR28005">
    <property type="entry name" value="AUTOPHAGY-RELATED PROTEIN 17"/>
    <property type="match status" value="1"/>
</dbReference>
<evidence type="ECO:0000256" key="1">
    <source>
        <dbReference type="ARBA" id="ARBA00006259"/>
    </source>
</evidence>
<dbReference type="AlphaFoldDB" id="G3AEZ7"/>
<dbReference type="GO" id="GO:0000045">
    <property type="term" value="P:autophagosome assembly"/>
    <property type="evidence" value="ECO:0007669"/>
    <property type="project" value="TreeGrafter"/>
</dbReference>
<comment type="subcellular location">
    <subcellularLocation>
        <location evidence="6">Cytoplasm</location>
    </subcellularLocation>
    <subcellularLocation>
        <location evidence="6">Preautophagosomal structure membrane</location>
        <topology evidence="6">Peripheral membrane protein</topology>
    </subcellularLocation>
</comment>
<dbReference type="Pfam" id="PF04108">
    <property type="entry name" value="ATG17_like"/>
    <property type="match status" value="1"/>
</dbReference>
<dbReference type="Proteomes" id="UP000000709">
    <property type="component" value="Unassembled WGS sequence"/>
</dbReference>
<dbReference type="PANTHER" id="PTHR28005:SF1">
    <property type="entry name" value="AUTOPHAGY-RELATED PROTEIN 17"/>
    <property type="match status" value="1"/>
</dbReference>
<dbReference type="InterPro" id="IPR045326">
    <property type="entry name" value="ATG17-like_dom"/>
</dbReference>
<keyword evidence="4 6" id="KW-0072">Autophagy</keyword>
<evidence type="ECO:0000256" key="4">
    <source>
        <dbReference type="ARBA" id="ARBA00023006"/>
    </source>
</evidence>
<dbReference type="HOGENOM" id="CLU_565132_0_0_1"/>
<dbReference type="GO" id="GO:1990316">
    <property type="term" value="C:Atg1/ULK1 kinase complex"/>
    <property type="evidence" value="ECO:0007669"/>
    <property type="project" value="TreeGrafter"/>
</dbReference>
<dbReference type="EMBL" id="GL996499">
    <property type="protein sequence ID" value="EGW34801.1"/>
    <property type="molecule type" value="Genomic_DNA"/>
</dbReference>
<evidence type="ECO:0000256" key="2">
    <source>
        <dbReference type="ARBA" id="ARBA00013806"/>
    </source>
</evidence>
<dbReference type="eggNOG" id="ENOG502RW77">
    <property type="taxonomic scope" value="Eukaryota"/>
</dbReference>
<keyword evidence="8" id="KW-0808">Transferase</keyword>
<comment type="function">
    <text evidence="6">Autophagy-specific protein that functions in response to autophagy-inducing signals as a scaffold to recruit other ATG proteins to organize preautophagosomal structure (PAS) formation. Modulates the timing and magnitude of the autophagy response, such as the size of the sequestering vesicles. Plays particularly a role in pexophagy and nucleophagy.</text>
</comment>
<accession>G3AEZ7</accession>
<proteinExistence type="inferred from homology"/>
<dbReference type="GO" id="GO:0000422">
    <property type="term" value="P:autophagy of mitochondrion"/>
    <property type="evidence" value="ECO:0007669"/>
    <property type="project" value="TreeGrafter"/>
</dbReference>
<keyword evidence="3 6" id="KW-0963">Cytoplasm</keyword>
<dbReference type="RefSeq" id="XP_007372213.1">
    <property type="nucleotide sequence ID" value="XM_007372151.1"/>
</dbReference>
<feature type="domain" description="Autophagy protein ATG17-like" evidence="7">
    <location>
        <begin position="18"/>
        <end position="412"/>
    </location>
</feature>
<evidence type="ECO:0000256" key="3">
    <source>
        <dbReference type="ARBA" id="ARBA00022490"/>
    </source>
</evidence>